<proteinExistence type="predicted"/>
<reference evidence="2" key="1">
    <citation type="journal article" date="2020" name="Phytopathology">
        <title>Genome Sequence Resources of Colletotrichum truncatum, C. plurivorum, C. musicola, and C. sojae: Four Species Pathogenic to Soybean (Glycine max).</title>
        <authorList>
            <person name="Rogerio F."/>
            <person name="Boufleur T.R."/>
            <person name="Ciampi-Guillardi M."/>
            <person name="Sukno S.A."/>
            <person name="Thon M.R."/>
            <person name="Massola Junior N.S."/>
            <person name="Baroncelli R."/>
        </authorList>
    </citation>
    <scope>NUCLEOTIDE SEQUENCE</scope>
    <source>
        <strain evidence="2">LFN0074</strain>
    </source>
</reference>
<protein>
    <submittedName>
        <fullName evidence="2">Ipa protein</fullName>
    </submittedName>
</protein>
<keyword evidence="3" id="KW-1185">Reference proteome</keyword>
<name>A0A8H6KAE7_9PEZI</name>
<dbReference type="Proteomes" id="UP000639643">
    <property type="component" value="Unassembled WGS sequence"/>
</dbReference>
<evidence type="ECO:0000313" key="3">
    <source>
        <dbReference type="Proteomes" id="UP000639643"/>
    </source>
</evidence>
<feature type="region of interest" description="Disordered" evidence="1">
    <location>
        <begin position="559"/>
        <end position="627"/>
    </location>
</feature>
<dbReference type="OrthoDB" id="2922289at2759"/>
<sequence length="657" mass="73894">MIRFRVSTELLEQYRGTDDVPGDCHLIEEMMCKRGLRLPGSYKNCWTFFMSSDDYGAVYKVIESEPWVQQAICLKRIIPRETGELILLRQMYMLLTMNVAIKQILKEGSGYQARQEPPKAPIDAASAAFTKLNIKERPAKLCLPNLIASARDQKASLDGYLDLIVSEPVMLAYDVHLWFCSRPELVPDEKGRSLPQPTDRNINGSLLDAIHNTVESAAIWAYINWLLERLDGHGKDKISNMCHLEYARVQALFKRQVQTGSGVKLFKRMSNAVDAAGNPRVTLKGKPEDFLRTDPHLHHVLRLSHPDTDATKAVDVIKKLSELHQAHPAERERLTVGEAKSLGELAVIVAFIKDLSLAASIPPLSCKKDQLFVTRAQELEAELNQLKKDLDVSDHVVPIDKLLEPDMMGDPPKTFIMILENAGTLGFLQGENAEGRRLGTAPKDARKQWVEAFADLMDAEEVQREAEEALIDKKDLVALQGRAAHLFTKVQWDLRHAMVSCGRFILASGESHVADLVPDDRFQDYMKQLAREEKDMKRILLQDVVRDTVYAEYARVRSVQPDTSTEGEEGEAERQATDGARLKSGNEEQEMSSVGDTEQPDRGTIQTDEASEQYSTEQRNVKSETDKQFEDTAIGLKRKIALLRSLQRTVILLVGAI</sequence>
<dbReference type="PANTHER" id="PTHR40788:SF1">
    <property type="entry name" value="IPA PROTEIN"/>
    <property type="match status" value="1"/>
</dbReference>
<accession>A0A8H6KAE7</accession>
<dbReference type="AlphaFoldDB" id="A0A8H6KAE7"/>
<gene>
    <name evidence="2" type="ORF">CMUS01_08883</name>
</gene>
<dbReference type="PANTHER" id="PTHR40788">
    <property type="entry name" value="CLR5 DOMAIN-CONTAINING PROTEIN-RELATED"/>
    <property type="match status" value="1"/>
</dbReference>
<evidence type="ECO:0000256" key="1">
    <source>
        <dbReference type="SAM" id="MobiDB-lite"/>
    </source>
</evidence>
<comment type="caution">
    <text evidence="2">The sequence shown here is derived from an EMBL/GenBank/DDBJ whole genome shotgun (WGS) entry which is preliminary data.</text>
</comment>
<dbReference type="EMBL" id="WIGM01000360">
    <property type="protein sequence ID" value="KAF6827695.1"/>
    <property type="molecule type" value="Genomic_DNA"/>
</dbReference>
<evidence type="ECO:0000313" key="2">
    <source>
        <dbReference type="EMBL" id="KAF6827695.1"/>
    </source>
</evidence>
<feature type="compositionally biased region" description="Polar residues" evidence="1">
    <location>
        <begin position="604"/>
        <end position="618"/>
    </location>
</feature>
<organism evidence="2 3">
    <name type="scientific">Colletotrichum musicola</name>
    <dbReference type="NCBI Taxonomy" id="2175873"/>
    <lineage>
        <taxon>Eukaryota</taxon>
        <taxon>Fungi</taxon>
        <taxon>Dikarya</taxon>
        <taxon>Ascomycota</taxon>
        <taxon>Pezizomycotina</taxon>
        <taxon>Sordariomycetes</taxon>
        <taxon>Hypocreomycetidae</taxon>
        <taxon>Glomerellales</taxon>
        <taxon>Glomerellaceae</taxon>
        <taxon>Colletotrichum</taxon>
        <taxon>Colletotrichum orchidearum species complex</taxon>
    </lineage>
</organism>
<feature type="compositionally biased region" description="Basic and acidic residues" evidence="1">
    <location>
        <begin position="572"/>
        <end position="586"/>
    </location>
</feature>